<dbReference type="Pfam" id="PF19551">
    <property type="entry name" value="DUF6074"/>
    <property type="match status" value="1"/>
</dbReference>
<evidence type="ECO:0000313" key="2">
    <source>
        <dbReference type="Proteomes" id="UP001201701"/>
    </source>
</evidence>
<dbReference type="InterPro" id="IPR045720">
    <property type="entry name" value="DUF6074"/>
</dbReference>
<organism evidence="1 2">
    <name type="scientific">Mesorhizobium retamae</name>
    <dbReference type="NCBI Taxonomy" id="2912854"/>
    <lineage>
        <taxon>Bacteria</taxon>
        <taxon>Pseudomonadati</taxon>
        <taxon>Pseudomonadota</taxon>
        <taxon>Alphaproteobacteria</taxon>
        <taxon>Hyphomicrobiales</taxon>
        <taxon>Phyllobacteriaceae</taxon>
        <taxon>Mesorhizobium</taxon>
    </lineage>
</organism>
<sequence>MSGGRVAGALSLPLFTWQPPRKLILFPLTKRVGKIRHTAQKLLGKHGYDAELYWKQVVSSNRKHLERVGLSPDEVDSELRDFFDAVQCEMVRLTYRGRRPGGDVA</sequence>
<gene>
    <name evidence="1" type="ORF">L4923_26130</name>
</gene>
<reference evidence="1 2" key="1">
    <citation type="submission" date="2022-02" db="EMBL/GenBank/DDBJ databases">
        <title>Draft genome sequence of Mezorhizobium retamae strain IRAMC:0171 isolated from Retama raetam nodules.</title>
        <authorList>
            <person name="Bengaied R."/>
            <person name="Sbissi I."/>
            <person name="Huber K."/>
            <person name="Ghodbane F."/>
            <person name="Nouioui I."/>
            <person name="Tarhouni M."/>
            <person name="Gtari M."/>
        </authorList>
    </citation>
    <scope>NUCLEOTIDE SEQUENCE [LARGE SCALE GENOMIC DNA]</scope>
    <source>
        <strain evidence="1 2">IRAMC:0171</strain>
    </source>
</reference>
<accession>A0ABS9QM55</accession>
<keyword evidence="2" id="KW-1185">Reference proteome</keyword>
<comment type="caution">
    <text evidence="1">The sequence shown here is derived from an EMBL/GenBank/DDBJ whole genome shotgun (WGS) entry which is preliminary data.</text>
</comment>
<proteinExistence type="predicted"/>
<protein>
    <submittedName>
        <fullName evidence="1">DUF6074 family protein</fullName>
    </submittedName>
</protein>
<dbReference type="EMBL" id="JAKREW010000045">
    <property type="protein sequence ID" value="MCG7508524.1"/>
    <property type="molecule type" value="Genomic_DNA"/>
</dbReference>
<dbReference type="Proteomes" id="UP001201701">
    <property type="component" value="Unassembled WGS sequence"/>
</dbReference>
<name>A0ABS9QM55_9HYPH</name>
<evidence type="ECO:0000313" key="1">
    <source>
        <dbReference type="EMBL" id="MCG7508524.1"/>
    </source>
</evidence>